<evidence type="ECO:0000313" key="5">
    <source>
        <dbReference type="Proteomes" id="UP000190367"/>
    </source>
</evidence>
<feature type="domain" description="HTH LytTR-type" evidence="3">
    <location>
        <begin position="153"/>
        <end position="244"/>
    </location>
</feature>
<dbReference type="SMART" id="SM00448">
    <property type="entry name" value="REC"/>
    <property type="match status" value="1"/>
</dbReference>
<dbReference type="RefSeq" id="WP_078668713.1">
    <property type="nucleotide sequence ID" value="NZ_FUWZ01000002.1"/>
</dbReference>
<dbReference type="InterPro" id="IPR001789">
    <property type="entry name" value="Sig_transdc_resp-reg_receiver"/>
</dbReference>
<dbReference type="Pfam" id="PF00072">
    <property type="entry name" value="Response_reg"/>
    <property type="match status" value="1"/>
</dbReference>
<dbReference type="InterPro" id="IPR011006">
    <property type="entry name" value="CheY-like_superfamily"/>
</dbReference>
<gene>
    <name evidence="4" type="ORF">SAMN04488128_102121</name>
</gene>
<keyword evidence="5" id="KW-1185">Reference proteome</keyword>
<name>A0A1T4Q218_9BACT</name>
<dbReference type="Gene3D" id="3.40.50.2300">
    <property type="match status" value="1"/>
</dbReference>
<organism evidence="4 5">
    <name type="scientific">Chitinophaga eiseniae</name>
    <dbReference type="NCBI Taxonomy" id="634771"/>
    <lineage>
        <taxon>Bacteria</taxon>
        <taxon>Pseudomonadati</taxon>
        <taxon>Bacteroidota</taxon>
        <taxon>Chitinophagia</taxon>
        <taxon>Chitinophagales</taxon>
        <taxon>Chitinophagaceae</taxon>
        <taxon>Chitinophaga</taxon>
    </lineage>
</organism>
<evidence type="ECO:0000259" key="3">
    <source>
        <dbReference type="PROSITE" id="PS50930"/>
    </source>
</evidence>
<proteinExistence type="predicted"/>
<sequence>MTVYILEDEINILKHLMALVNEIPYLQVVGYSGEIAKAQEEIPALQPELILADIQLKDGNSFTLFSRIDVTASQIIFITAYDQYALQALNLGAFAYLLKPIETTVFEEAVDRCFKKSEQQKFNQHQLEIAANHYKGGTRPRRVALRSAEYTQIIDIEDILYCKSDRGYTTFYLKNGSSILVSKVLKEYEALLPEETFIRCHQSYLVNGNYVSKYYKEGYLEMFNGETVPVSDRKREVVLSFIDKI</sequence>
<dbReference type="SMART" id="SM00850">
    <property type="entry name" value="LytTR"/>
    <property type="match status" value="1"/>
</dbReference>
<dbReference type="SUPFAM" id="SSF52172">
    <property type="entry name" value="CheY-like"/>
    <property type="match status" value="1"/>
</dbReference>
<dbReference type="AlphaFoldDB" id="A0A1T4Q218"/>
<dbReference type="GO" id="GO:0000156">
    <property type="term" value="F:phosphorelay response regulator activity"/>
    <property type="evidence" value="ECO:0007669"/>
    <property type="project" value="InterPro"/>
</dbReference>
<dbReference type="Gene3D" id="2.40.50.1020">
    <property type="entry name" value="LytTr DNA-binding domain"/>
    <property type="match status" value="1"/>
</dbReference>
<keyword evidence="1" id="KW-0597">Phosphoprotein</keyword>
<protein>
    <submittedName>
        <fullName evidence="4">Two component transcriptional regulator, LytTR family</fullName>
    </submittedName>
</protein>
<evidence type="ECO:0000313" key="4">
    <source>
        <dbReference type="EMBL" id="SJZ97656.1"/>
    </source>
</evidence>
<dbReference type="EMBL" id="FUWZ01000002">
    <property type="protein sequence ID" value="SJZ97656.1"/>
    <property type="molecule type" value="Genomic_DNA"/>
</dbReference>
<dbReference type="InterPro" id="IPR007492">
    <property type="entry name" value="LytTR_DNA-bd_dom"/>
</dbReference>
<dbReference type="InterPro" id="IPR046947">
    <property type="entry name" value="LytR-like"/>
</dbReference>
<feature type="modified residue" description="4-aspartylphosphate" evidence="1">
    <location>
        <position position="53"/>
    </location>
</feature>
<dbReference type="Pfam" id="PF04397">
    <property type="entry name" value="LytTR"/>
    <property type="match status" value="1"/>
</dbReference>
<dbReference type="PANTHER" id="PTHR37299">
    <property type="entry name" value="TRANSCRIPTIONAL REGULATOR-RELATED"/>
    <property type="match status" value="1"/>
</dbReference>
<accession>A0A1T4Q218</accession>
<dbReference type="PROSITE" id="PS50110">
    <property type="entry name" value="RESPONSE_REGULATORY"/>
    <property type="match status" value="1"/>
</dbReference>
<dbReference type="GO" id="GO:0003677">
    <property type="term" value="F:DNA binding"/>
    <property type="evidence" value="ECO:0007669"/>
    <property type="project" value="InterPro"/>
</dbReference>
<dbReference type="STRING" id="634771.SAMN04488128_102121"/>
<dbReference type="PROSITE" id="PS50930">
    <property type="entry name" value="HTH_LYTTR"/>
    <property type="match status" value="1"/>
</dbReference>
<reference evidence="5" key="1">
    <citation type="submission" date="2017-02" db="EMBL/GenBank/DDBJ databases">
        <authorList>
            <person name="Varghese N."/>
            <person name="Submissions S."/>
        </authorList>
    </citation>
    <scope>NUCLEOTIDE SEQUENCE [LARGE SCALE GENOMIC DNA]</scope>
    <source>
        <strain evidence="5">DSM 22224</strain>
    </source>
</reference>
<dbReference type="Proteomes" id="UP000190367">
    <property type="component" value="Unassembled WGS sequence"/>
</dbReference>
<feature type="domain" description="Response regulatory" evidence="2">
    <location>
        <begin position="2"/>
        <end position="114"/>
    </location>
</feature>
<dbReference type="OrthoDB" id="1646880at2"/>
<dbReference type="PANTHER" id="PTHR37299:SF1">
    <property type="entry name" value="STAGE 0 SPORULATION PROTEIN A HOMOLOG"/>
    <property type="match status" value="1"/>
</dbReference>
<evidence type="ECO:0000256" key="1">
    <source>
        <dbReference type="PROSITE-ProRule" id="PRU00169"/>
    </source>
</evidence>
<evidence type="ECO:0000259" key="2">
    <source>
        <dbReference type="PROSITE" id="PS50110"/>
    </source>
</evidence>